<sequence>MNMQEIKNAPINQRVGLLCGVQFQMDVQGAILAERELDGVFADDLVQRAFYVNAQIVLVTEEKAKAYVEKAKANPAAASQLVYTFKSSPMRAEQAFKQLCVNDPKHYFINPKVLSEYMKN</sequence>
<dbReference type="RefSeq" id="WP_301697119.1">
    <property type="nucleotide sequence ID" value="NZ_JAUJYW010000002.1"/>
</dbReference>
<proteinExistence type="predicted"/>
<keyword evidence="2" id="KW-1185">Reference proteome</keyword>
<protein>
    <submittedName>
        <fullName evidence="1">Uncharacterized protein</fullName>
    </submittedName>
</protein>
<name>A0ABT8PS86_9ENTR</name>
<reference evidence="1 2" key="1">
    <citation type="submission" date="2023-07" db="EMBL/GenBank/DDBJ databases">
        <title>Citrobacter selenititolerans sp. nov., isolated from seleniferous soil.</title>
        <authorList>
            <person name="Zhang S."/>
            <person name="Li K."/>
            <person name="Peng J."/>
            <person name="Wang H."/>
            <person name="Sun J."/>
            <person name="Guo Y."/>
        </authorList>
    </citation>
    <scope>NUCLEOTIDE SEQUENCE [LARGE SCALE GENOMIC DNA]</scope>
    <source>
        <strain evidence="1 2">S2-9</strain>
    </source>
</reference>
<dbReference type="Proteomes" id="UP001174867">
    <property type="component" value="Unassembled WGS sequence"/>
</dbReference>
<evidence type="ECO:0000313" key="2">
    <source>
        <dbReference type="Proteomes" id="UP001174867"/>
    </source>
</evidence>
<accession>A0ABT8PS86</accession>
<comment type="caution">
    <text evidence="1">The sequence shown here is derived from an EMBL/GenBank/DDBJ whole genome shotgun (WGS) entry which is preliminary data.</text>
</comment>
<evidence type="ECO:0000313" key="1">
    <source>
        <dbReference type="EMBL" id="MDN8598611.1"/>
    </source>
</evidence>
<dbReference type="EMBL" id="JAUJYW010000002">
    <property type="protein sequence ID" value="MDN8598611.1"/>
    <property type="molecule type" value="Genomic_DNA"/>
</dbReference>
<organism evidence="1 2">
    <name type="scientific">Citrobacter enshiensis</name>
    <dbReference type="NCBI Taxonomy" id="2971264"/>
    <lineage>
        <taxon>Bacteria</taxon>
        <taxon>Pseudomonadati</taxon>
        <taxon>Pseudomonadota</taxon>
        <taxon>Gammaproteobacteria</taxon>
        <taxon>Enterobacterales</taxon>
        <taxon>Enterobacteriaceae</taxon>
        <taxon>Citrobacter</taxon>
    </lineage>
</organism>
<gene>
    <name evidence="1" type="ORF">Q0A17_04135</name>
</gene>